<evidence type="ECO:0000313" key="2">
    <source>
        <dbReference type="EMBL" id="PHH74910.1"/>
    </source>
</evidence>
<protein>
    <submittedName>
        <fullName evidence="2">Uncharacterized protein</fullName>
    </submittedName>
</protein>
<feature type="compositionally biased region" description="Polar residues" evidence="1">
    <location>
        <begin position="76"/>
        <end position="90"/>
    </location>
</feature>
<keyword evidence="3" id="KW-1185">Reference proteome</keyword>
<comment type="caution">
    <text evidence="2">The sequence shown here is derived from an EMBL/GenBank/DDBJ whole genome shotgun (WGS) entry which is preliminary data.</text>
</comment>
<dbReference type="OrthoDB" id="294251at2759"/>
<dbReference type="AlphaFoldDB" id="A0A2C5Z548"/>
<feature type="compositionally biased region" description="Polar residues" evidence="1">
    <location>
        <begin position="52"/>
        <end position="62"/>
    </location>
</feature>
<reference evidence="2 3" key="1">
    <citation type="submission" date="2017-06" db="EMBL/GenBank/DDBJ databases">
        <title>Ant-infecting Ophiocordyceps genomes reveal a high diversity of potential behavioral manipulation genes and a possible major role for enterotoxins.</title>
        <authorList>
            <person name="De Bekker C."/>
            <person name="Evans H.C."/>
            <person name="Brachmann A."/>
            <person name="Hughes D.P."/>
        </authorList>
    </citation>
    <scope>NUCLEOTIDE SEQUENCE [LARGE SCALE GENOMIC DNA]</scope>
    <source>
        <strain evidence="2 3">1348a</strain>
    </source>
</reference>
<feature type="region of interest" description="Disordered" evidence="1">
    <location>
        <begin position="1"/>
        <end position="105"/>
    </location>
</feature>
<feature type="compositionally biased region" description="Low complexity" evidence="1">
    <location>
        <begin position="36"/>
        <end position="51"/>
    </location>
</feature>
<dbReference type="Proteomes" id="UP000224854">
    <property type="component" value="Unassembled WGS sequence"/>
</dbReference>
<proteinExistence type="predicted"/>
<feature type="region of interest" description="Disordered" evidence="1">
    <location>
        <begin position="372"/>
        <end position="393"/>
    </location>
</feature>
<feature type="compositionally biased region" description="Low complexity" evidence="1">
    <location>
        <begin position="1"/>
        <end position="15"/>
    </location>
</feature>
<feature type="compositionally biased region" description="Low complexity" evidence="1">
    <location>
        <begin position="373"/>
        <end position="384"/>
    </location>
</feature>
<feature type="compositionally biased region" description="Basic and acidic residues" evidence="1">
    <location>
        <begin position="64"/>
        <end position="75"/>
    </location>
</feature>
<name>A0A2C5Z548_9HYPO</name>
<feature type="region of interest" description="Disordered" evidence="1">
    <location>
        <begin position="277"/>
        <end position="320"/>
    </location>
</feature>
<organism evidence="2 3">
    <name type="scientific">Ophiocordyceps australis</name>
    <dbReference type="NCBI Taxonomy" id="1399860"/>
    <lineage>
        <taxon>Eukaryota</taxon>
        <taxon>Fungi</taxon>
        <taxon>Dikarya</taxon>
        <taxon>Ascomycota</taxon>
        <taxon>Pezizomycotina</taxon>
        <taxon>Sordariomycetes</taxon>
        <taxon>Hypocreomycetidae</taxon>
        <taxon>Hypocreales</taxon>
        <taxon>Ophiocordycipitaceae</taxon>
        <taxon>Ophiocordyceps</taxon>
    </lineage>
</organism>
<gene>
    <name evidence="2" type="ORF">CDD82_4723</name>
</gene>
<evidence type="ECO:0000256" key="1">
    <source>
        <dbReference type="SAM" id="MobiDB-lite"/>
    </source>
</evidence>
<dbReference type="EMBL" id="NJEU01000402">
    <property type="protein sequence ID" value="PHH74910.1"/>
    <property type="molecule type" value="Genomic_DNA"/>
</dbReference>
<feature type="compositionally biased region" description="Low complexity" evidence="1">
    <location>
        <begin position="297"/>
        <end position="320"/>
    </location>
</feature>
<evidence type="ECO:0000313" key="3">
    <source>
        <dbReference type="Proteomes" id="UP000224854"/>
    </source>
</evidence>
<sequence length="467" mass="49991">MDASSESNSVTRSVSQNSAQSHHSTRRTSRTRKFVSHPSSSASSIAASDKSLTSFPSFSPANRSLERLADLESQRLKTATQDTAASQVQGQEPAAGHEGEQSPSARALSIVESLTGRTGGRDALFEDTPLRQSIPGALHQADQDHIERLVARHGAVALVRRIAEDLAVRDSQMAALRRRTDERERALRRIVRECGLSSLDLETRLRAVEQELRCKDEGAAGDGLSGLMSDAMQNTMPTEAYGETDFAAPTIRASSAETAKGPLKGWKGYLWGTSRARQGSATDKRPTLQHDMFSPPAESMRSSSGASSMHSANAAERKSSTSLASLALRLVAGGSMLSRDADARGRACTTSLSSTRPASVAGGPRALMAMRRSTPAPSAPASTAKAQGLGSAKESYGPVEMDAIVPPESQPPTLSHLYNKHYDSSSSHEQDLLTDRFGFIYDQRRKKRQREAAQVAQAGDGVNADTM</sequence>
<feature type="compositionally biased region" description="Basic residues" evidence="1">
    <location>
        <begin position="23"/>
        <end position="35"/>
    </location>
</feature>
<accession>A0A2C5Z548</accession>